<dbReference type="InterPro" id="IPR000182">
    <property type="entry name" value="GNAT_dom"/>
</dbReference>
<sequence length="179" mass="20973">MKKIETERLILRRFKVEDAQNMFDNWASIEENVKFLWPVHKNVEETRSLLELWVKEYDEKKCFKWAITLKESPEIVIGDISVVEIKEKIKSADIGYILSKKYWNLGYMSEALEAVINYLFLEEDFNRIEAKYDIRNTASGKVMEKAGMKFEGILRESVLSNSGIGDLAVCSILRKEYMK</sequence>
<evidence type="ECO:0000313" key="2">
    <source>
        <dbReference type="EMBL" id="NYV28008.1"/>
    </source>
</evidence>
<dbReference type="PANTHER" id="PTHR43792:SF1">
    <property type="entry name" value="N-ACETYLTRANSFERASE DOMAIN-CONTAINING PROTEIN"/>
    <property type="match status" value="1"/>
</dbReference>
<dbReference type="Gene3D" id="3.40.630.30">
    <property type="match status" value="1"/>
</dbReference>
<dbReference type="RefSeq" id="WP_067320827.1">
    <property type="nucleotide sequence ID" value="NZ_CBCRWS010000017.1"/>
</dbReference>
<protein>
    <submittedName>
        <fullName evidence="2">GNAT family N-acetyltransferase</fullName>
    </submittedName>
</protein>
<gene>
    <name evidence="2" type="ORF">HP397_04175</name>
</gene>
<dbReference type="EMBL" id="JABMKT010000018">
    <property type="protein sequence ID" value="NYV28008.1"/>
    <property type="molecule type" value="Genomic_DNA"/>
</dbReference>
<evidence type="ECO:0000313" key="3">
    <source>
        <dbReference type="Proteomes" id="UP000526184"/>
    </source>
</evidence>
<keyword evidence="3" id="KW-1185">Reference proteome</keyword>
<dbReference type="SUPFAM" id="SSF55729">
    <property type="entry name" value="Acyl-CoA N-acyltransferases (Nat)"/>
    <property type="match status" value="1"/>
</dbReference>
<dbReference type="InterPro" id="IPR016181">
    <property type="entry name" value="Acyl_CoA_acyltransferase"/>
</dbReference>
<dbReference type="PROSITE" id="PS51186">
    <property type="entry name" value="GNAT"/>
    <property type="match status" value="1"/>
</dbReference>
<organism evidence="2 3">
    <name type="scientific">Streptobacillus felis</name>
    <dbReference type="NCBI Taxonomy" id="1384509"/>
    <lineage>
        <taxon>Bacteria</taxon>
        <taxon>Fusobacteriati</taxon>
        <taxon>Fusobacteriota</taxon>
        <taxon>Fusobacteriia</taxon>
        <taxon>Fusobacteriales</taxon>
        <taxon>Leptotrichiaceae</taxon>
        <taxon>Streptobacillus</taxon>
    </lineage>
</organism>
<reference evidence="2 3" key="1">
    <citation type="submission" date="2020-05" db="EMBL/GenBank/DDBJ databases">
        <title>Streptobacillus felis strain LHL191014123.</title>
        <authorList>
            <person name="Fawzy A."/>
            <person name="Rau J."/>
            <person name="Risse K."/>
            <person name="Schauerte N."/>
            <person name="Geiger C."/>
            <person name="Blom J."/>
            <person name="Imirzalioglu C."/>
            <person name="Falgenhauer J."/>
            <person name="Bach A."/>
            <person name="Herden C."/>
            <person name="Eisenberg T."/>
        </authorList>
    </citation>
    <scope>NUCLEOTIDE SEQUENCE [LARGE SCALE GENOMIC DNA]</scope>
    <source>
        <strain evidence="2 3">LHL191014123</strain>
    </source>
</reference>
<accession>A0A7Z0PFZ1</accession>
<feature type="domain" description="N-acetyltransferase" evidence="1">
    <location>
        <begin position="23"/>
        <end position="176"/>
    </location>
</feature>
<dbReference type="Pfam" id="PF13302">
    <property type="entry name" value="Acetyltransf_3"/>
    <property type="match status" value="1"/>
</dbReference>
<dbReference type="GO" id="GO:0016747">
    <property type="term" value="F:acyltransferase activity, transferring groups other than amino-acyl groups"/>
    <property type="evidence" value="ECO:0007669"/>
    <property type="project" value="InterPro"/>
</dbReference>
<name>A0A7Z0PFZ1_9FUSO</name>
<dbReference type="PANTHER" id="PTHR43792">
    <property type="entry name" value="GNAT FAMILY, PUTATIVE (AFU_ORTHOLOGUE AFUA_3G00765)-RELATED-RELATED"/>
    <property type="match status" value="1"/>
</dbReference>
<dbReference type="Proteomes" id="UP000526184">
    <property type="component" value="Unassembled WGS sequence"/>
</dbReference>
<comment type="caution">
    <text evidence="2">The sequence shown here is derived from an EMBL/GenBank/DDBJ whole genome shotgun (WGS) entry which is preliminary data.</text>
</comment>
<keyword evidence="2" id="KW-0808">Transferase</keyword>
<dbReference type="OrthoDB" id="9785602at2"/>
<dbReference type="AlphaFoldDB" id="A0A7Z0PFZ1"/>
<proteinExistence type="predicted"/>
<dbReference type="InterPro" id="IPR051531">
    <property type="entry name" value="N-acetyltransferase"/>
</dbReference>
<evidence type="ECO:0000259" key="1">
    <source>
        <dbReference type="PROSITE" id="PS51186"/>
    </source>
</evidence>